<dbReference type="GO" id="GO:0019288">
    <property type="term" value="P:isopentenyl diphosphate biosynthetic process, methylerythritol 4-phosphate pathway"/>
    <property type="evidence" value="ECO:0007669"/>
    <property type="project" value="UniProtKB-UniPathway"/>
</dbReference>
<feature type="domain" description="2-C-methyl-D-erythritol 2,4-cyclodiphosphate synthase" evidence="8">
    <location>
        <begin position="3"/>
        <end position="155"/>
    </location>
</feature>
<reference evidence="9" key="1">
    <citation type="journal article" date="2015" name="Nature">
        <title>Complex archaea that bridge the gap between prokaryotes and eukaryotes.</title>
        <authorList>
            <person name="Spang A."/>
            <person name="Saw J.H."/>
            <person name="Jorgensen S.L."/>
            <person name="Zaremba-Niedzwiedzka K."/>
            <person name="Martijn J."/>
            <person name="Lind A.E."/>
            <person name="van Eijk R."/>
            <person name="Schleper C."/>
            <person name="Guy L."/>
            <person name="Ettema T.J."/>
        </authorList>
    </citation>
    <scope>NUCLEOTIDE SEQUENCE</scope>
</reference>
<dbReference type="SUPFAM" id="SSF69765">
    <property type="entry name" value="IpsF-like"/>
    <property type="match status" value="1"/>
</dbReference>
<sequence length="159" mass="16508">MYRIGMGYDSHRFVEGRPLVLGGVRIDHPLGLGGHSDGDAVLHAVTDAVLGAIGADDIGQLFPDNDPKYAGADSAQFVRRAVALAGEKGYRAANCDVTVIAEAPRLAEHKAAMRQTLAALLDLPSDAVAVKAKTNETMGAIGRGEGIAVMAVVMLTQAS</sequence>
<dbReference type="InterPro" id="IPR020555">
    <property type="entry name" value="MECDP_synthase_CS"/>
</dbReference>
<comment type="cofactor">
    <cofactor evidence="2">
        <name>a divalent metal cation</name>
        <dbReference type="ChEBI" id="CHEBI:60240"/>
    </cofactor>
</comment>
<dbReference type="FunFam" id="3.30.1330.50:FF:000003">
    <property type="entry name" value="2-C-methyl-D-erythritol 2,4-cyclodiphosphate synthase"/>
    <property type="match status" value="1"/>
</dbReference>
<evidence type="ECO:0000313" key="9">
    <source>
        <dbReference type="EMBL" id="KKN67944.1"/>
    </source>
</evidence>
<dbReference type="HAMAP" id="MF_00107">
    <property type="entry name" value="IspF"/>
    <property type="match status" value="1"/>
</dbReference>
<dbReference type="GO" id="GO:0016114">
    <property type="term" value="P:terpenoid biosynthetic process"/>
    <property type="evidence" value="ECO:0007669"/>
    <property type="project" value="InterPro"/>
</dbReference>
<evidence type="ECO:0000256" key="6">
    <source>
        <dbReference type="ARBA" id="ARBA00023229"/>
    </source>
</evidence>
<dbReference type="CDD" id="cd00554">
    <property type="entry name" value="MECDP_synthase"/>
    <property type="match status" value="1"/>
</dbReference>
<dbReference type="PANTHER" id="PTHR43181:SF1">
    <property type="entry name" value="2-C-METHYL-D-ERYTHRITOL 2,4-CYCLODIPHOSPHATE SYNTHASE, CHLOROPLASTIC"/>
    <property type="match status" value="1"/>
</dbReference>
<comment type="pathway">
    <text evidence="3">Isoprenoid biosynthesis; isopentenyl diphosphate biosynthesis via DXP pathway; isopentenyl diphosphate from 1-deoxy-D-xylulose 5-phosphate: step 4/6.</text>
</comment>
<gene>
    <name evidence="9" type="ORF">LCGC14_0456440</name>
</gene>
<comment type="caution">
    <text evidence="9">The sequence shown here is derived from an EMBL/GenBank/DDBJ whole genome shotgun (WGS) entry which is preliminary data.</text>
</comment>
<dbReference type="Pfam" id="PF02542">
    <property type="entry name" value="YgbB"/>
    <property type="match status" value="1"/>
</dbReference>
<evidence type="ECO:0000256" key="4">
    <source>
        <dbReference type="ARBA" id="ARBA00012579"/>
    </source>
</evidence>
<evidence type="ECO:0000259" key="8">
    <source>
        <dbReference type="Pfam" id="PF02542"/>
    </source>
</evidence>
<name>A0A0F9SLM9_9ZZZZ</name>
<evidence type="ECO:0000256" key="3">
    <source>
        <dbReference type="ARBA" id="ARBA00004709"/>
    </source>
</evidence>
<dbReference type="UniPathway" id="UPA00056">
    <property type="reaction ID" value="UER00095"/>
</dbReference>
<dbReference type="InterPro" id="IPR036571">
    <property type="entry name" value="MECDP_synthase_sf"/>
</dbReference>
<evidence type="ECO:0000256" key="7">
    <source>
        <dbReference type="ARBA" id="ARBA00023239"/>
    </source>
</evidence>
<dbReference type="EMBL" id="LAZR01000462">
    <property type="protein sequence ID" value="KKN67944.1"/>
    <property type="molecule type" value="Genomic_DNA"/>
</dbReference>
<dbReference type="GO" id="GO:0008685">
    <property type="term" value="F:2-C-methyl-D-erythritol 2,4-cyclodiphosphate synthase activity"/>
    <property type="evidence" value="ECO:0007669"/>
    <property type="project" value="UniProtKB-EC"/>
</dbReference>
<dbReference type="PROSITE" id="PS01350">
    <property type="entry name" value="ISPF"/>
    <property type="match status" value="1"/>
</dbReference>
<dbReference type="InterPro" id="IPR003526">
    <property type="entry name" value="MECDP_synthase"/>
</dbReference>
<evidence type="ECO:0000256" key="1">
    <source>
        <dbReference type="ARBA" id="ARBA00000200"/>
    </source>
</evidence>
<keyword evidence="7" id="KW-0456">Lyase</keyword>
<dbReference type="PANTHER" id="PTHR43181">
    <property type="entry name" value="2-C-METHYL-D-ERYTHRITOL 2,4-CYCLODIPHOSPHATE SYNTHASE, CHLOROPLASTIC"/>
    <property type="match status" value="1"/>
</dbReference>
<dbReference type="AlphaFoldDB" id="A0A0F9SLM9"/>
<evidence type="ECO:0000256" key="5">
    <source>
        <dbReference type="ARBA" id="ARBA00022723"/>
    </source>
</evidence>
<organism evidence="9">
    <name type="scientific">marine sediment metagenome</name>
    <dbReference type="NCBI Taxonomy" id="412755"/>
    <lineage>
        <taxon>unclassified sequences</taxon>
        <taxon>metagenomes</taxon>
        <taxon>ecological metagenomes</taxon>
    </lineage>
</organism>
<keyword evidence="5" id="KW-0479">Metal-binding</keyword>
<accession>A0A0F9SLM9</accession>
<protein>
    <recommendedName>
        <fullName evidence="4">2-C-methyl-D-erythritol 2,4-cyclodiphosphate synthase</fullName>
        <ecNumber evidence="4">4.6.1.12</ecNumber>
    </recommendedName>
</protein>
<proteinExistence type="inferred from homology"/>
<dbReference type="GO" id="GO:0046872">
    <property type="term" value="F:metal ion binding"/>
    <property type="evidence" value="ECO:0007669"/>
    <property type="project" value="UniProtKB-KW"/>
</dbReference>
<comment type="catalytic activity">
    <reaction evidence="1">
        <text>4-CDP-2-C-methyl-D-erythritol 2-phosphate = 2-C-methyl-D-erythritol 2,4-cyclic diphosphate + CMP</text>
        <dbReference type="Rhea" id="RHEA:23864"/>
        <dbReference type="ChEBI" id="CHEBI:57919"/>
        <dbReference type="ChEBI" id="CHEBI:58483"/>
        <dbReference type="ChEBI" id="CHEBI:60377"/>
        <dbReference type="EC" id="4.6.1.12"/>
    </reaction>
</comment>
<keyword evidence="6" id="KW-0414">Isoprene biosynthesis</keyword>
<dbReference type="NCBIfam" id="TIGR00151">
    <property type="entry name" value="ispF"/>
    <property type="match status" value="1"/>
</dbReference>
<evidence type="ECO:0000256" key="2">
    <source>
        <dbReference type="ARBA" id="ARBA00001968"/>
    </source>
</evidence>
<dbReference type="Gene3D" id="3.30.1330.50">
    <property type="entry name" value="2-C-methyl-D-erythritol 2,4-cyclodiphosphate synthase"/>
    <property type="match status" value="1"/>
</dbReference>
<dbReference type="EC" id="4.6.1.12" evidence="4"/>